<name>A0ACC3TDA0_9ASCO</name>
<keyword evidence="2" id="KW-1185">Reference proteome</keyword>
<accession>A0ACC3TDA0</accession>
<sequence length="234" mass="24991">MIYTTMVYILTVACLLGVLPTLIGADANAVPLDGLAVLADRQEVQQPKRSITLRRDDEECKKVSSVIGTAGEYSVYAFVCGSGTGAFYEAVNAFTSYYKVRYGVEYAYTDTLKHLCNAGGLACAALTAGLRPGQQGATGTGSKRDIMDKSGRFTHNNTTVSYSYIGNHDGSDIYGGVSDSGDGLGFRFIYHNESASSLYVLQEDMLLGQNMSDEMCSAGNGQEKGLSECSQFGC</sequence>
<reference evidence="2" key="1">
    <citation type="journal article" date="2024" name="Front. Bioeng. Biotechnol.">
        <title>Genome-scale model development and genomic sequencing of the oleaginous clade Lipomyces.</title>
        <authorList>
            <person name="Czajka J.J."/>
            <person name="Han Y."/>
            <person name="Kim J."/>
            <person name="Mondo S.J."/>
            <person name="Hofstad B.A."/>
            <person name="Robles A."/>
            <person name="Haridas S."/>
            <person name="Riley R."/>
            <person name="LaButti K."/>
            <person name="Pangilinan J."/>
            <person name="Andreopoulos W."/>
            <person name="Lipzen A."/>
            <person name="Yan J."/>
            <person name="Wang M."/>
            <person name="Ng V."/>
            <person name="Grigoriev I.V."/>
            <person name="Spatafora J.W."/>
            <person name="Magnuson J.K."/>
            <person name="Baker S.E."/>
            <person name="Pomraning K.R."/>
        </authorList>
    </citation>
    <scope>NUCLEOTIDE SEQUENCE [LARGE SCALE GENOMIC DNA]</scope>
    <source>
        <strain evidence="2">CBS 10300</strain>
    </source>
</reference>
<proteinExistence type="predicted"/>
<evidence type="ECO:0000313" key="2">
    <source>
        <dbReference type="Proteomes" id="UP001489719"/>
    </source>
</evidence>
<organism evidence="1 2">
    <name type="scientific">Lipomyces orientalis</name>
    <dbReference type="NCBI Taxonomy" id="1233043"/>
    <lineage>
        <taxon>Eukaryota</taxon>
        <taxon>Fungi</taxon>
        <taxon>Dikarya</taxon>
        <taxon>Ascomycota</taxon>
        <taxon>Saccharomycotina</taxon>
        <taxon>Lipomycetes</taxon>
        <taxon>Lipomycetales</taxon>
        <taxon>Lipomycetaceae</taxon>
        <taxon>Lipomyces</taxon>
    </lineage>
</organism>
<evidence type="ECO:0000313" key="1">
    <source>
        <dbReference type="EMBL" id="KAK9318852.1"/>
    </source>
</evidence>
<protein>
    <submittedName>
        <fullName evidence="1">Uncharacterized protein</fullName>
    </submittedName>
</protein>
<dbReference type="Proteomes" id="UP001489719">
    <property type="component" value="Unassembled WGS sequence"/>
</dbReference>
<gene>
    <name evidence="1" type="ORF">V1517DRAFT_334414</name>
</gene>
<comment type="caution">
    <text evidence="1">The sequence shown here is derived from an EMBL/GenBank/DDBJ whole genome shotgun (WGS) entry which is preliminary data.</text>
</comment>
<dbReference type="EMBL" id="MU970285">
    <property type="protein sequence ID" value="KAK9318852.1"/>
    <property type="molecule type" value="Genomic_DNA"/>
</dbReference>